<dbReference type="RefSeq" id="WP_343986810.1">
    <property type="nucleotide sequence ID" value="NZ_BAAAJG010000027.1"/>
</dbReference>
<protein>
    <submittedName>
        <fullName evidence="1">PRC-barrel domain containing protein</fullName>
    </submittedName>
</protein>
<dbReference type="Proteomes" id="UP001597145">
    <property type="component" value="Unassembled WGS sequence"/>
</dbReference>
<dbReference type="SUPFAM" id="SSF50346">
    <property type="entry name" value="PRC-barrel domain"/>
    <property type="match status" value="1"/>
</dbReference>
<dbReference type="InterPro" id="IPR011033">
    <property type="entry name" value="PRC_barrel-like_sf"/>
</dbReference>
<gene>
    <name evidence="1" type="ORF">ACFSCY_23105</name>
</gene>
<name>A0ABW4FQT1_9PSEU</name>
<evidence type="ECO:0000313" key="1">
    <source>
        <dbReference type="EMBL" id="MFD1532321.1"/>
    </source>
</evidence>
<dbReference type="EMBL" id="JBHUCP010000018">
    <property type="protein sequence ID" value="MFD1532321.1"/>
    <property type="molecule type" value="Genomic_DNA"/>
</dbReference>
<accession>A0ABW4FQT1</accession>
<evidence type="ECO:0000313" key="2">
    <source>
        <dbReference type="Proteomes" id="UP001597145"/>
    </source>
</evidence>
<organism evidence="1 2">
    <name type="scientific">Pseudonocardia aurantiaca</name>
    <dbReference type="NCBI Taxonomy" id="75290"/>
    <lineage>
        <taxon>Bacteria</taxon>
        <taxon>Bacillati</taxon>
        <taxon>Actinomycetota</taxon>
        <taxon>Actinomycetes</taxon>
        <taxon>Pseudonocardiales</taxon>
        <taxon>Pseudonocardiaceae</taxon>
        <taxon>Pseudonocardia</taxon>
    </lineage>
</organism>
<sequence length="127" mass="13642">MASGTGEAGLGRPIAYLALTEGVPVLDAHGRRIGVVDEVVADERADVFHGIVVHTHPLPGRHLYADADQIAGLYERGVQLAVDADALSPPPGPPRPAYQPEKSLLTSPVENPLEAGLRRAWDWITRR</sequence>
<comment type="caution">
    <text evidence="1">The sequence shown here is derived from an EMBL/GenBank/DDBJ whole genome shotgun (WGS) entry which is preliminary data.</text>
</comment>
<keyword evidence="2" id="KW-1185">Reference proteome</keyword>
<reference evidence="2" key="1">
    <citation type="journal article" date="2019" name="Int. J. Syst. Evol. Microbiol.">
        <title>The Global Catalogue of Microorganisms (GCM) 10K type strain sequencing project: providing services to taxonomists for standard genome sequencing and annotation.</title>
        <authorList>
            <consortium name="The Broad Institute Genomics Platform"/>
            <consortium name="The Broad Institute Genome Sequencing Center for Infectious Disease"/>
            <person name="Wu L."/>
            <person name="Ma J."/>
        </authorList>
    </citation>
    <scope>NUCLEOTIDE SEQUENCE [LARGE SCALE GENOMIC DNA]</scope>
    <source>
        <strain evidence="2">JCM 12165</strain>
    </source>
</reference>
<proteinExistence type="predicted"/>